<dbReference type="Pfam" id="PF05593">
    <property type="entry name" value="RHS_repeat"/>
    <property type="match status" value="2"/>
</dbReference>
<evidence type="ECO:0000256" key="1">
    <source>
        <dbReference type="ARBA" id="ARBA00022737"/>
    </source>
</evidence>
<dbReference type="EMBL" id="RQYN01000073">
    <property type="protein sequence ID" value="RRD70570.1"/>
    <property type="molecule type" value="Genomic_DNA"/>
</dbReference>
<dbReference type="PANTHER" id="PTHR32305:SF15">
    <property type="entry name" value="PROTEIN RHSA-RELATED"/>
    <property type="match status" value="1"/>
</dbReference>
<name>A0A3P1YKE0_TANFO</name>
<reference evidence="3 4" key="1">
    <citation type="submission" date="2018-11" db="EMBL/GenBank/DDBJ databases">
        <title>Genomes From Bacteria Associated with the Canine Oral Cavity: a Test Case for Automated Genome-Based Taxonomic Assignment.</title>
        <authorList>
            <person name="Coil D.A."/>
            <person name="Jospin G."/>
            <person name="Darling A.E."/>
            <person name="Wallis C."/>
            <person name="Davis I.J."/>
            <person name="Harris S."/>
            <person name="Eisen J.A."/>
            <person name="Holcombe L.J."/>
            <person name="O'Flynn C."/>
        </authorList>
    </citation>
    <scope>NUCLEOTIDE SEQUENCE [LARGE SCALE GENOMIC DNA]</scope>
    <source>
        <strain evidence="3 4">OH1426_COT-023</strain>
    </source>
</reference>
<dbReference type="NCBIfam" id="TIGR03696">
    <property type="entry name" value="Rhs_assc_core"/>
    <property type="match status" value="1"/>
</dbReference>
<sequence>MHTWGDGGVLEHHTEYSAGHTLTRNSLGFTTRYFYDERNLIYKIIDEVGGVTLQEYNEYEELVVTVNPEGLSRKYTYNDSGEVISFENENGESTRYEYDERGNLLSIATAQGTKSAWEYDALDRVVKRILPDGNTLSYAYQGRNLSQVTDERGNVFRFLFDEAYRPVQLTYPNGTYRQWMYDAFGYLSEERDPRGNHTFYRSDEAGNLLWMQEADGNEHHFSYDTSGNLIHAKDRLREVSFRYGSLGTLLSRTQNGQTACFEYDTELQLTGIANEGGELYRFALDGRGDVVDEWGFDGLHRHYERDGAGRVSKVLRPDERWSTYEYDGVRRIVEERHSDGTGTAYKYNKDGLLTAAFNDSIKIGFERSRDGRVLKETQGEHMVESVYDAFGSRIRLSSDLGADVALQYDTEGLPAGMQSKEWSMSIGRDKSGLEIQRELSGGVRVTTGRDMLGRVVRRDILSGGAEQSRMRYHWGMGNRLLRKGNERTGETILFDYDPWDNLFRADYKGGSELESIYKAPDAIGNLFRTPERKDRKYGKGGRLLEDRKYSYHYDSEGNLVLKCRLRPENMATPLWQEGDWAYEWQGNGMLRSVKRPDGETVSFEYDPLGRRISKTYKDKTTRWVWDGNVPLHEWTEEENVTTWLFEEGSFVPCAKLQNGESYSIITDYLGTPTEMYTSNGEKTWSAELDIYGSVRNFARRSLSDCPFRYQGMYYDTETELCYVRHRYYSCDTGAFISQDPIGLAGGNPTLYGYVSDVNSWIDPLGLNNVKTGAGRTHVTYQGVKNGLPYTGYASAPSHLGLSPDEIIAYRYNGNFDDFGGVAPKHVYIGEGVKGKQTARGLEQRLYEADLKAAGGGIKLKLPISKIQLVRII</sequence>
<evidence type="ECO:0000259" key="2">
    <source>
        <dbReference type="Pfam" id="PF25023"/>
    </source>
</evidence>
<dbReference type="NCBIfam" id="TIGR01643">
    <property type="entry name" value="YD_repeat_2x"/>
    <property type="match status" value="4"/>
</dbReference>
<comment type="caution">
    <text evidence="3">The sequence shown here is derived from an EMBL/GenBank/DDBJ whole genome shotgun (WGS) entry which is preliminary data.</text>
</comment>
<protein>
    <submittedName>
        <fullName evidence="3">RHS repeat protein</fullName>
    </submittedName>
</protein>
<keyword evidence="1" id="KW-0677">Repeat</keyword>
<dbReference type="PANTHER" id="PTHR32305">
    <property type="match status" value="1"/>
</dbReference>
<dbReference type="AlphaFoldDB" id="A0A3P1YKE0"/>
<dbReference type="InterPro" id="IPR031325">
    <property type="entry name" value="RHS_repeat"/>
</dbReference>
<dbReference type="InterPro" id="IPR050708">
    <property type="entry name" value="T6SS_VgrG/RHS"/>
</dbReference>
<dbReference type="Pfam" id="PF25023">
    <property type="entry name" value="TEN_YD-shell"/>
    <property type="match status" value="2"/>
</dbReference>
<feature type="domain" description="Teneurin-like YD-shell" evidence="2">
    <location>
        <begin position="449"/>
        <end position="739"/>
    </location>
</feature>
<proteinExistence type="predicted"/>
<feature type="domain" description="Teneurin-like YD-shell" evidence="2">
    <location>
        <begin position="219"/>
        <end position="378"/>
    </location>
</feature>
<dbReference type="Proteomes" id="UP000279860">
    <property type="component" value="Unassembled WGS sequence"/>
</dbReference>
<dbReference type="InterPro" id="IPR056823">
    <property type="entry name" value="TEN-like_YD-shell"/>
</dbReference>
<accession>A0A3P1YKE0</accession>
<dbReference type="RefSeq" id="WP_124790874.1">
    <property type="nucleotide sequence ID" value="NZ_RQYN01000073.1"/>
</dbReference>
<dbReference type="Gene3D" id="2.180.10.10">
    <property type="entry name" value="RHS repeat-associated core"/>
    <property type="match status" value="2"/>
</dbReference>
<gene>
    <name evidence="3" type="ORF">EII41_12610</name>
</gene>
<evidence type="ECO:0000313" key="3">
    <source>
        <dbReference type="EMBL" id="RRD70570.1"/>
    </source>
</evidence>
<evidence type="ECO:0000313" key="4">
    <source>
        <dbReference type="Proteomes" id="UP000279860"/>
    </source>
</evidence>
<dbReference type="InterPro" id="IPR006530">
    <property type="entry name" value="YD"/>
</dbReference>
<dbReference type="InterPro" id="IPR022385">
    <property type="entry name" value="Rhs_assc_core"/>
</dbReference>
<organism evidence="3 4">
    <name type="scientific">Tannerella forsythia</name>
    <name type="common">Bacteroides forsythus</name>
    <dbReference type="NCBI Taxonomy" id="28112"/>
    <lineage>
        <taxon>Bacteria</taxon>
        <taxon>Pseudomonadati</taxon>
        <taxon>Bacteroidota</taxon>
        <taxon>Bacteroidia</taxon>
        <taxon>Bacteroidales</taxon>
        <taxon>Tannerellaceae</taxon>
        <taxon>Tannerella</taxon>
    </lineage>
</organism>